<reference evidence="2" key="1">
    <citation type="journal article" date="2015" name="Nat. Genet.">
        <title>The genome and transcriptome of the zoonotic hookworm Ancylostoma ceylanicum identify infection-specific gene families.</title>
        <authorList>
            <person name="Schwarz E.M."/>
            <person name="Hu Y."/>
            <person name="Antoshechkin I."/>
            <person name="Miller M.M."/>
            <person name="Sternberg P.W."/>
            <person name="Aroian R.V."/>
        </authorList>
    </citation>
    <scope>NUCLEOTIDE SEQUENCE</scope>
    <source>
        <strain evidence="2">HY135</strain>
    </source>
</reference>
<evidence type="ECO:0000313" key="1">
    <source>
        <dbReference type="EMBL" id="EYB93542.1"/>
    </source>
</evidence>
<sequence length="114" mass="13092">MPLNNTAKNKPAPVFVKRGSSFTLRLSSKTTINEEPTISKIAATYSKLQTASRMRTNDAVHQRWTESVREHDQSIIDRGVQQTAKVPRRAAALVRTQLVVWSFLYVHRLDFYFD</sequence>
<protein>
    <submittedName>
        <fullName evidence="1">Uncharacterized protein</fullName>
    </submittedName>
</protein>
<comment type="caution">
    <text evidence="1">The sequence shown here is derived from an EMBL/GenBank/DDBJ whole genome shotgun (WGS) entry which is preliminary data.</text>
</comment>
<dbReference type="EMBL" id="JARK01001517">
    <property type="protein sequence ID" value="EYB93542.1"/>
    <property type="molecule type" value="Genomic_DNA"/>
</dbReference>
<accession>A0A016ST77</accession>
<dbReference type="AlphaFoldDB" id="A0A016ST77"/>
<name>A0A016ST77_9BILA</name>
<proteinExistence type="predicted"/>
<evidence type="ECO:0000313" key="2">
    <source>
        <dbReference type="Proteomes" id="UP000024635"/>
    </source>
</evidence>
<gene>
    <name evidence="1" type="primary">Acey_s0181.g866</name>
    <name evidence="1" type="ORF">Y032_0181g866</name>
</gene>
<keyword evidence="2" id="KW-1185">Reference proteome</keyword>
<dbReference type="Proteomes" id="UP000024635">
    <property type="component" value="Unassembled WGS sequence"/>
</dbReference>
<organism evidence="1 2">
    <name type="scientific">Ancylostoma ceylanicum</name>
    <dbReference type="NCBI Taxonomy" id="53326"/>
    <lineage>
        <taxon>Eukaryota</taxon>
        <taxon>Metazoa</taxon>
        <taxon>Ecdysozoa</taxon>
        <taxon>Nematoda</taxon>
        <taxon>Chromadorea</taxon>
        <taxon>Rhabditida</taxon>
        <taxon>Rhabditina</taxon>
        <taxon>Rhabditomorpha</taxon>
        <taxon>Strongyloidea</taxon>
        <taxon>Ancylostomatidae</taxon>
        <taxon>Ancylostomatinae</taxon>
        <taxon>Ancylostoma</taxon>
    </lineage>
</organism>